<dbReference type="RefSeq" id="WP_126954450.1">
    <property type="nucleotide sequence ID" value="NZ_RZGR01000016.1"/>
</dbReference>
<reference evidence="2 3" key="1">
    <citation type="submission" date="2018-12" db="EMBL/GenBank/DDBJ databases">
        <title>Legionella sp,whole genome shotgun sequence.</title>
        <authorList>
            <person name="Wu H."/>
        </authorList>
    </citation>
    <scope>NUCLEOTIDE SEQUENCE [LARGE SCALE GENOMIC DNA]</scope>
    <source>
        <strain evidence="3">km714</strain>
    </source>
</reference>
<protein>
    <submittedName>
        <fullName evidence="2">Uncharacterized protein</fullName>
    </submittedName>
</protein>
<dbReference type="AlphaFoldDB" id="A0A3S0X437"/>
<evidence type="ECO:0000313" key="3">
    <source>
        <dbReference type="Proteomes" id="UP000288012"/>
    </source>
</evidence>
<feature type="transmembrane region" description="Helical" evidence="1">
    <location>
        <begin position="96"/>
        <end position="118"/>
    </location>
</feature>
<keyword evidence="1" id="KW-0812">Transmembrane</keyword>
<evidence type="ECO:0000313" key="2">
    <source>
        <dbReference type="EMBL" id="RUQ85425.1"/>
    </source>
</evidence>
<sequence length="142" mass="15618">MELDFYSKAALQRNFWTPYSGIKDVLVTLASPILAPVYFGLMAISYACAGLALIILVIGQLIDALRFTTYSNSEYHRANDKLQEGKEIFISGMESIFMAFAFVPLALLGPILGLISVVSRTIISIADVVTHKNDANFTLSTY</sequence>
<gene>
    <name evidence="2" type="ORF">EKM59_06595</name>
</gene>
<accession>A0A3S0X437</accession>
<dbReference type="EMBL" id="RZGR01000016">
    <property type="protein sequence ID" value="RUQ85425.1"/>
    <property type="molecule type" value="Genomic_DNA"/>
</dbReference>
<proteinExistence type="predicted"/>
<keyword evidence="3" id="KW-1185">Reference proteome</keyword>
<evidence type="ECO:0000256" key="1">
    <source>
        <dbReference type="SAM" id="Phobius"/>
    </source>
</evidence>
<organism evidence="2 3">
    <name type="scientific">Legionella septentrionalis</name>
    <dbReference type="NCBI Taxonomy" id="2498109"/>
    <lineage>
        <taxon>Bacteria</taxon>
        <taxon>Pseudomonadati</taxon>
        <taxon>Pseudomonadota</taxon>
        <taxon>Gammaproteobacteria</taxon>
        <taxon>Legionellales</taxon>
        <taxon>Legionellaceae</taxon>
        <taxon>Legionella</taxon>
    </lineage>
</organism>
<dbReference type="Proteomes" id="UP000288012">
    <property type="component" value="Unassembled WGS sequence"/>
</dbReference>
<comment type="caution">
    <text evidence="2">The sequence shown here is derived from an EMBL/GenBank/DDBJ whole genome shotgun (WGS) entry which is preliminary data.</text>
</comment>
<feature type="transmembrane region" description="Helical" evidence="1">
    <location>
        <begin position="37"/>
        <end position="58"/>
    </location>
</feature>
<name>A0A3S0X437_9GAMM</name>
<keyword evidence="1" id="KW-0472">Membrane</keyword>
<keyword evidence="1" id="KW-1133">Transmembrane helix</keyword>